<dbReference type="AlphaFoldDB" id="A0A381SKC4"/>
<proteinExistence type="predicted"/>
<dbReference type="EMBL" id="UINC01003142">
    <property type="protein sequence ID" value="SVA03718.1"/>
    <property type="molecule type" value="Genomic_DNA"/>
</dbReference>
<evidence type="ECO:0000313" key="1">
    <source>
        <dbReference type="EMBL" id="SVA03718.1"/>
    </source>
</evidence>
<name>A0A381SKC4_9ZZZZ</name>
<gene>
    <name evidence="1" type="ORF">METZ01_LOCUS56572</name>
</gene>
<sequence length="49" mass="5543">MPGRRYELRSQSAARSPIMMVVALVLARITLGITEASATLMFSKPWMFR</sequence>
<accession>A0A381SKC4</accession>
<feature type="non-terminal residue" evidence="1">
    <location>
        <position position="49"/>
    </location>
</feature>
<protein>
    <submittedName>
        <fullName evidence="1">Uncharacterized protein</fullName>
    </submittedName>
</protein>
<organism evidence="1">
    <name type="scientific">marine metagenome</name>
    <dbReference type="NCBI Taxonomy" id="408172"/>
    <lineage>
        <taxon>unclassified sequences</taxon>
        <taxon>metagenomes</taxon>
        <taxon>ecological metagenomes</taxon>
    </lineage>
</organism>
<reference evidence="1" key="1">
    <citation type="submission" date="2018-05" db="EMBL/GenBank/DDBJ databases">
        <authorList>
            <person name="Lanie J.A."/>
            <person name="Ng W.-L."/>
            <person name="Kazmierczak K.M."/>
            <person name="Andrzejewski T.M."/>
            <person name="Davidsen T.M."/>
            <person name="Wayne K.J."/>
            <person name="Tettelin H."/>
            <person name="Glass J.I."/>
            <person name="Rusch D."/>
            <person name="Podicherti R."/>
            <person name="Tsui H.-C.T."/>
            <person name="Winkler M.E."/>
        </authorList>
    </citation>
    <scope>NUCLEOTIDE SEQUENCE</scope>
</reference>